<sequence>MHPMDTTLQASFPTIMVPKFSGLAPLSGSGERMLVGANGVFLEVVRPWLRVVRKIASYEVETAVPYGTVKEETELPCGQLPAELVGQFGEMARASMPNETGAWIVWNCVSCEFRLVPVAILDHGSGHLRYDRPALLENEHLVMDCHSHGAFEAFFSGTDNQDDRHDVKFAFVLGNCASVGPSMALRLCVKGIFERVHEIPTAWRQQFGIREVV</sequence>
<evidence type="ECO:0000259" key="7">
    <source>
        <dbReference type="Pfam" id="PF14464"/>
    </source>
</evidence>
<evidence type="ECO:0000256" key="5">
    <source>
        <dbReference type="ARBA" id="ARBA00023049"/>
    </source>
</evidence>
<dbReference type="Pfam" id="PF14464">
    <property type="entry name" value="Prok-JAB"/>
    <property type="match status" value="1"/>
</dbReference>
<proteinExistence type="predicted"/>
<name>A0A0S4U4V3_RALSL</name>
<keyword evidence="2" id="KW-0479">Metal-binding</keyword>
<protein>
    <recommendedName>
        <fullName evidence="9">PRTRC system protein A</fullName>
    </recommendedName>
</protein>
<dbReference type="GO" id="GO:0006508">
    <property type="term" value="P:proteolysis"/>
    <property type="evidence" value="ECO:0007669"/>
    <property type="project" value="UniProtKB-KW"/>
</dbReference>
<dbReference type="NCBIfam" id="TIGR03735">
    <property type="entry name" value="PRTRC_A"/>
    <property type="match status" value="1"/>
</dbReference>
<keyword evidence="3" id="KW-0378">Hydrolase</keyword>
<reference evidence="8" key="1">
    <citation type="submission" date="2015-10" db="EMBL/GenBank/DDBJ databases">
        <authorList>
            <person name="Gilbert D.G."/>
        </authorList>
    </citation>
    <scope>NUCLEOTIDE SEQUENCE</scope>
    <source>
        <strain evidence="8">Phyl III-seqv23</strain>
    </source>
</reference>
<evidence type="ECO:0000256" key="4">
    <source>
        <dbReference type="ARBA" id="ARBA00022833"/>
    </source>
</evidence>
<dbReference type="GO" id="GO:0008237">
    <property type="term" value="F:metallopeptidase activity"/>
    <property type="evidence" value="ECO:0007669"/>
    <property type="project" value="UniProtKB-KW"/>
</dbReference>
<feature type="domain" description="DUF2016" evidence="6">
    <location>
        <begin position="2"/>
        <end position="75"/>
    </location>
</feature>
<evidence type="ECO:0000256" key="1">
    <source>
        <dbReference type="ARBA" id="ARBA00022670"/>
    </source>
</evidence>
<evidence type="ECO:0000313" key="8">
    <source>
        <dbReference type="EMBL" id="CUV17023.1"/>
    </source>
</evidence>
<evidence type="ECO:0000256" key="2">
    <source>
        <dbReference type="ARBA" id="ARBA00022723"/>
    </source>
</evidence>
<dbReference type="Pfam" id="PF09436">
    <property type="entry name" value="DUF2016"/>
    <property type="match status" value="1"/>
</dbReference>
<keyword evidence="1" id="KW-0645">Protease</keyword>
<accession>A0A0S4U4V3</accession>
<dbReference type="InterPro" id="IPR018560">
    <property type="entry name" value="DUF2016"/>
</dbReference>
<evidence type="ECO:0008006" key="9">
    <source>
        <dbReference type="Google" id="ProtNLM"/>
    </source>
</evidence>
<dbReference type="EMBL" id="LN899821">
    <property type="protein sequence ID" value="CUV17023.1"/>
    <property type="molecule type" value="Genomic_DNA"/>
</dbReference>
<evidence type="ECO:0000256" key="3">
    <source>
        <dbReference type="ARBA" id="ARBA00022801"/>
    </source>
</evidence>
<gene>
    <name evidence="8" type="ORF">PSS4_v1_210064</name>
</gene>
<dbReference type="InterPro" id="IPR028090">
    <property type="entry name" value="JAB_dom_prok"/>
</dbReference>
<dbReference type="InterPro" id="IPR022499">
    <property type="entry name" value="PRTRC_protein-A"/>
</dbReference>
<keyword evidence="5" id="KW-0482">Metalloprotease</keyword>
<organism evidence="8">
    <name type="scientific">Ralstonia solanacearum</name>
    <name type="common">Pseudomonas solanacearum</name>
    <dbReference type="NCBI Taxonomy" id="305"/>
    <lineage>
        <taxon>Bacteria</taxon>
        <taxon>Pseudomonadati</taxon>
        <taxon>Pseudomonadota</taxon>
        <taxon>Betaproteobacteria</taxon>
        <taxon>Burkholderiales</taxon>
        <taxon>Burkholderiaceae</taxon>
        <taxon>Ralstonia</taxon>
        <taxon>Ralstonia solanacearum species complex</taxon>
    </lineage>
</organism>
<dbReference type="AlphaFoldDB" id="A0A0S4U4V3"/>
<evidence type="ECO:0000259" key="6">
    <source>
        <dbReference type="Pfam" id="PF09436"/>
    </source>
</evidence>
<dbReference type="GO" id="GO:0046872">
    <property type="term" value="F:metal ion binding"/>
    <property type="evidence" value="ECO:0007669"/>
    <property type="project" value="UniProtKB-KW"/>
</dbReference>
<keyword evidence="4" id="KW-0862">Zinc</keyword>
<feature type="domain" description="JAB" evidence="7">
    <location>
        <begin position="81"/>
        <end position="178"/>
    </location>
</feature>